<dbReference type="AlphaFoldDB" id="G3JB20"/>
<dbReference type="InParanoid" id="G3JB20"/>
<gene>
    <name evidence="2" type="ORF">CCM_03504</name>
</gene>
<feature type="region of interest" description="Disordered" evidence="1">
    <location>
        <begin position="77"/>
        <end position="100"/>
    </location>
</feature>
<dbReference type="EMBL" id="JH126400">
    <property type="protein sequence ID" value="EGX95232.1"/>
    <property type="molecule type" value="Genomic_DNA"/>
</dbReference>
<dbReference type="GeneID" id="18165530"/>
<name>G3JB20_CORMM</name>
<evidence type="ECO:0000313" key="3">
    <source>
        <dbReference type="Proteomes" id="UP000001610"/>
    </source>
</evidence>
<protein>
    <submittedName>
        <fullName evidence="2">Uncharacterized protein</fullName>
    </submittedName>
</protein>
<dbReference type="Proteomes" id="UP000001610">
    <property type="component" value="Unassembled WGS sequence"/>
</dbReference>
<organism evidence="2 3">
    <name type="scientific">Cordyceps militaris (strain CM01)</name>
    <name type="common">Caterpillar fungus</name>
    <dbReference type="NCBI Taxonomy" id="983644"/>
    <lineage>
        <taxon>Eukaryota</taxon>
        <taxon>Fungi</taxon>
        <taxon>Dikarya</taxon>
        <taxon>Ascomycota</taxon>
        <taxon>Pezizomycotina</taxon>
        <taxon>Sordariomycetes</taxon>
        <taxon>Hypocreomycetidae</taxon>
        <taxon>Hypocreales</taxon>
        <taxon>Cordycipitaceae</taxon>
        <taxon>Cordyceps</taxon>
    </lineage>
</organism>
<accession>G3JB20</accession>
<dbReference type="KEGG" id="cmt:CCM_03504"/>
<dbReference type="VEuPathDB" id="FungiDB:CCM_03504"/>
<keyword evidence="3" id="KW-1185">Reference proteome</keyword>
<proteinExistence type="predicted"/>
<evidence type="ECO:0000256" key="1">
    <source>
        <dbReference type="SAM" id="MobiDB-lite"/>
    </source>
</evidence>
<reference evidence="2 3" key="1">
    <citation type="journal article" date="2011" name="Genome Biol.">
        <title>Genome sequence of the insect pathogenic fungus Cordyceps militaris, a valued traditional Chinese medicine.</title>
        <authorList>
            <person name="Zheng P."/>
            <person name="Xia Y."/>
            <person name="Xiao G."/>
            <person name="Xiong C."/>
            <person name="Hu X."/>
            <person name="Zhang S."/>
            <person name="Zheng H."/>
            <person name="Huang Y."/>
            <person name="Zhou Y."/>
            <person name="Wang S."/>
            <person name="Zhao G.P."/>
            <person name="Liu X."/>
            <person name="St Leger R.J."/>
            <person name="Wang C."/>
        </authorList>
    </citation>
    <scope>NUCLEOTIDE SEQUENCE [LARGE SCALE GENOMIC DNA]</scope>
    <source>
        <strain evidence="2 3">CM01</strain>
    </source>
</reference>
<dbReference type="RefSeq" id="XP_006668718.1">
    <property type="nucleotide sequence ID" value="XM_006668655.1"/>
</dbReference>
<sequence length="100" mass="11002">MSTCKLLLISAPRFMQSGIIPNVDLFQCQNDDPTDKRTMGSRYTITCVSGLSTAVRPNHGNVLVPWTRRARHWRASRRPVASDAPPLSLPGLTKLGKPAC</sequence>
<dbReference type="HOGENOM" id="CLU_2305946_0_0_1"/>
<evidence type="ECO:0000313" key="2">
    <source>
        <dbReference type="EMBL" id="EGX95232.1"/>
    </source>
</evidence>